<dbReference type="PANTHER" id="PTHR47326">
    <property type="entry name" value="TRANSPOSABLE ELEMENT TC3 TRANSPOSASE-LIKE PROTEIN"/>
    <property type="match status" value="1"/>
</dbReference>
<dbReference type="Gene3D" id="3.30.420.10">
    <property type="entry name" value="Ribonuclease H-like superfamily/Ribonuclease H"/>
    <property type="match status" value="1"/>
</dbReference>
<reference evidence="2 3" key="1">
    <citation type="submission" date="2017-12" db="EMBL/GenBank/DDBJ databases">
        <title>Hemimetabolous genomes reveal molecular basis of termite eusociality.</title>
        <authorList>
            <person name="Harrison M.C."/>
            <person name="Jongepier E."/>
            <person name="Robertson H.M."/>
            <person name="Arning N."/>
            <person name="Bitard-Feildel T."/>
            <person name="Chao H."/>
            <person name="Childers C.P."/>
            <person name="Dinh H."/>
            <person name="Doddapaneni H."/>
            <person name="Dugan S."/>
            <person name="Gowin J."/>
            <person name="Greiner C."/>
            <person name="Han Y."/>
            <person name="Hu H."/>
            <person name="Hughes D.S.T."/>
            <person name="Huylmans A.-K."/>
            <person name="Kemena C."/>
            <person name="Kremer L.P.M."/>
            <person name="Lee S.L."/>
            <person name="Lopez-Ezquerra A."/>
            <person name="Mallet L."/>
            <person name="Monroy-Kuhn J.M."/>
            <person name="Moser A."/>
            <person name="Murali S.C."/>
            <person name="Muzny D.M."/>
            <person name="Otani S."/>
            <person name="Piulachs M.-D."/>
            <person name="Poelchau M."/>
            <person name="Qu J."/>
            <person name="Schaub F."/>
            <person name="Wada-Katsumata A."/>
            <person name="Worley K.C."/>
            <person name="Xie Q."/>
            <person name="Ylla G."/>
            <person name="Poulsen M."/>
            <person name="Gibbs R.A."/>
            <person name="Schal C."/>
            <person name="Richards S."/>
            <person name="Belles X."/>
            <person name="Korb J."/>
            <person name="Bornberg-Bauer E."/>
        </authorList>
    </citation>
    <scope>NUCLEOTIDE SEQUENCE [LARGE SCALE GENOMIC DNA]</scope>
    <source>
        <tissue evidence="2">Whole body</tissue>
    </source>
</reference>
<proteinExistence type="predicted"/>
<protein>
    <submittedName>
        <fullName evidence="2">Uncharacterized protein</fullName>
    </submittedName>
</protein>
<keyword evidence="3" id="KW-1185">Reference proteome</keyword>
<dbReference type="InterPro" id="IPR036397">
    <property type="entry name" value="RNaseH_sf"/>
</dbReference>
<dbReference type="EMBL" id="NEVH01011191">
    <property type="protein sequence ID" value="PNF32080.1"/>
    <property type="molecule type" value="Genomic_DNA"/>
</dbReference>
<evidence type="ECO:0000313" key="3">
    <source>
        <dbReference type="Proteomes" id="UP000235965"/>
    </source>
</evidence>
<evidence type="ECO:0000313" key="2">
    <source>
        <dbReference type="EMBL" id="PNF32080.1"/>
    </source>
</evidence>
<accession>A0A2J7QU20</accession>
<evidence type="ECO:0000313" key="1">
    <source>
        <dbReference type="EMBL" id="PNE09437.1"/>
    </source>
</evidence>
<gene>
    <name evidence="1" type="ORF">B7P43_G00123</name>
    <name evidence="2" type="ORF">B7P43_G05558</name>
</gene>
<dbReference type="GO" id="GO:0003676">
    <property type="term" value="F:nucleic acid binding"/>
    <property type="evidence" value="ECO:0007669"/>
    <property type="project" value="InterPro"/>
</dbReference>
<dbReference type="InParanoid" id="A0A2J7QU20"/>
<dbReference type="Proteomes" id="UP000235965">
    <property type="component" value="Unassembled WGS sequence"/>
</dbReference>
<comment type="caution">
    <text evidence="2">The sequence shown here is derived from an EMBL/GenBank/DDBJ whole genome shotgun (WGS) entry which is preliminary data.</text>
</comment>
<dbReference type="EMBL" id="NEVH01054090">
    <property type="protein sequence ID" value="PNE09437.1"/>
    <property type="molecule type" value="Genomic_DNA"/>
</dbReference>
<name>A0A2J7QU20_9NEOP</name>
<dbReference type="STRING" id="105785.A0A2J7QU20"/>
<organism evidence="2 3">
    <name type="scientific">Cryptotermes secundus</name>
    <dbReference type="NCBI Taxonomy" id="105785"/>
    <lineage>
        <taxon>Eukaryota</taxon>
        <taxon>Metazoa</taxon>
        <taxon>Ecdysozoa</taxon>
        <taxon>Arthropoda</taxon>
        <taxon>Hexapoda</taxon>
        <taxon>Insecta</taxon>
        <taxon>Pterygota</taxon>
        <taxon>Neoptera</taxon>
        <taxon>Polyneoptera</taxon>
        <taxon>Dictyoptera</taxon>
        <taxon>Blattodea</taxon>
        <taxon>Blattoidea</taxon>
        <taxon>Termitoidae</taxon>
        <taxon>Kalotermitidae</taxon>
        <taxon>Cryptotermitinae</taxon>
        <taxon>Cryptotermes</taxon>
    </lineage>
</organism>
<sequence>MIIGPVFINETINRARYVEVILGQFSPDLTEEERLYGWSEQDSGTAHNARMSMQSLSDVFGDRIISGGICWPAHSPDLTPCDFFLLEQRIKENSHREIVNIPAEQLQMINQNLFHQCKECLYVEGHHCNISCHL</sequence>
<dbReference type="PANTHER" id="PTHR47326:SF1">
    <property type="entry name" value="HTH PSQ-TYPE DOMAIN-CONTAINING PROTEIN"/>
    <property type="match status" value="1"/>
</dbReference>
<dbReference type="AlphaFoldDB" id="A0A2J7QU20"/>